<evidence type="ECO:0000256" key="1">
    <source>
        <dbReference type="SAM" id="MobiDB-lite"/>
    </source>
</evidence>
<feature type="region of interest" description="Disordered" evidence="1">
    <location>
        <begin position="116"/>
        <end position="135"/>
    </location>
</feature>
<proteinExistence type="predicted"/>
<dbReference type="Gene3D" id="3.30.70.1070">
    <property type="entry name" value="Sporulation related repeat"/>
    <property type="match status" value="1"/>
</dbReference>
<keyword evidence="5" id="KW-1185">Reference proteome</keyword>
<dbReference type="EMBL" id="AMGM01000004">
    <property type="protein sequence ID" value="EKB50912.1"/>
    <property type="molecule type" value="Genomic_DNA"/>
</dbReference>
<dbReference type="AlphaFoldDB" id="K1LFD0"/>
<dbReference type="Pfam" id="PF05036">
    <property type="entry name" value="SPOR"/>
    <property type="match status" value="1"/>
</dbReference>
<dbReference type="InterPro" id="IPR007730">
    <property type="entry name" value="SPOR-like_dom"/>
</dbReference>
<dbReference type="InterPro" id="IPR036680">
    <property type="entry name" value="SPOR-like_sf"/>
</dbReference>
<keyword evidence="2" id="KW-0472">Membrane</keyword>
<keyword evidence="2" id="KW-0812">Transmembrane</keyword>
<dbReference type="OrthoDB" id="982063at2"/>
<reference evidence="4 5" key="1">
    <citation type="journal article" date="2012" name="J. Bacteriol.">
        <title>Draft Genome Sequence of Cecembia lonarensis Strain LW9T, Isolated from Lonar Lake, a Haloalkaline Lake in India.</title>
        <authorList>
            <person name="Shivaji S."/>
            <person name="Ara S."/>
            <person name="Singh A."/>
            <person name="Pinnaka A.K."/>
        </authorList>
    </citation>
    <scope>NUCLEOTIDE SEQUENCE [LARGE SCALE GENOMIC DNA]</scope>
    <source>
        <strain evidence="4 5">LW9</strain>
    </source>
</reference>
<dbReference type="SUPFAM" id="SSF110997">
    <property type="entry name" value="Sporulation related repeat"/>
    <property type="match status" value="1"/>
</dbReference>
<comment type="caution">
    <text evidence="4">The sequence shown here is derived from an EMBL/GenBank/DDBJ whole genome shotgun (WGS) entry which is preliminary data.</text>
</comment>
<feature type="transmembrane region" description="Helical" evidence="2">
    <location>
        <begin position="80"/>
        <end position="102"/>
    </location>
</feature>
<evidence type="ECO:0000313" key="4">
    <source>
        <dbReference type="EMBL" id="EKB50912.1"/>
    </source>
</evidence>
<sequence>MAEENKDSLSEQNENDYGFPFVEVTPLKAKADQKPSIEQENLEKPVSVARAETKEELPQFEKQIVGTSSEKGRKKSQLPLQFSLVMLILIILAAMAYFLYFLPETETVPVITETVESSEEMIPEATSAPSEDPVAEREEEALQEEEETNMEEIISPSPVNAQTFGEIFQVRQRSTPIQYYIIIASMPSEDLAIDRAEELQSENRDVWVIYPYGETSNYRLSIGKYTAFEEATQALENFKADFGASIWILKY</sequence>
<feature type="domain" description="SPOR" evidence="3">
    <location>
        <begin position="173"/>
        <end position="251"/>
    </location>
</feature>
<evidence type="ECO:0000313" key="5">
    <source>
        <dbReference type="Proteomes" id="UP000004478"/>
    </source>
</evidence>
<evidence type="ECO:0000256" key="2">
    <source>
        <dbReference type="SAM" id="Phobius"/>
    </source>
</evidence>
<protein>
    <recommendedName>
        <fullName evidence="3">SPOR domain-containing protein</fullName>
    </recommendedName>
</protein>
<dbReference type="Proteomes" id="UP000004478">
    <property type="component" value="Unassembled WGS sequence"/>
</dbReference>
<gene>
    <name evidence="4" type="ORF">B879_00440</name>
</gene>
<evidence type="ECO:0000259" key="3">
    <source>
        <dbReference type="PROSITE" id="PS51724"/>
    </source>
</evidence>
<dbReference type="RefSeq" id="WP_009183489.1">
    <property type="nucleotide sequence ID" value="NZ_AMGM01000004.1"/>
</dbReference>
<dbReference type="GO" id="GO:0042834">
    <property type="term" value="F:peptidoglycan binding"/>
    <property type="evidence" value="ECO:0007669"/>
    <property type="project" value="InterPro"/>
</dbReference>
<dbReference type="PROSITE" id="PS51724">
    <property type="entry name" value="SPOR"/>
    <property type="match status" value="1"/>
</dbReference>
<keyword evidence="2" id="KW-1133">Transmembrane helix</keyword>
<name>K1LFD0_CECL9</name>
<accession>K1LFD0</accession>
<organism evidence="4 5">
    <name type="scientific">Cecembia lonarensis (strain CCUG 58316 / KCTC 22772 / LW9)</name>
    <dbReference type="NCBI Taxonomy" id="1225176"/>
    <lineage>
        <taxon>Bacteria</taxon>
        <taxon>Pseudomonadati</taxon>
        <taxon>Bacteroidota</taxon>
        <taxon>Cytophagia</taxon>
        <taxon>Cytophagales</taxon>
        <taxon>Cyclobacteriaceae</taxon>
        <taxon>Cecembia</taxon>
    </lineage>
</organism>